<sequence>MNAPYIFVLAGGSGTRLAPLSLTSAGKLPKQFLPLVGEKTMLQQTIERIPGGQIVIVPEERYTPDIQQQCRDLDGAPGEAEILAEPFGCNTAAAVGLCALYARQKTNDEKTVLFFLPADHIMDKNIFGQLFQQAVARAAGGKIITIGITPDRPETGYGYIQTGGQGDQLSVQAFVEKPDLATAQKYLAAGNYFWNAGMFVMRIDTALQALERDAPEIYRALLGIDFTQNLSAEIARQYQIIKDKKQNISIDYAVMEKEAANMELLPAPTAL</sequence>
<dbReference type="AlphaFoldDB" id="A0A388T867"/>
<feature type="domain" description="Nucleotidyl transferase" evidence="1">
    <location>
        <begin position="8"/>
        <end position="221"/>
    </location>
</feature>
<name>A0A388T867_TERA1</name>
<gene>
    <name evidence="2" type="primary">manC</name>
    <name evidence="2" type="ORF">NO1_0293</name>
</gene>
<proteinExistence type="predicted"/>
<dbReference type="CDD" id="cd02509">
    <property type="entry name" value="GDP-M1P_Guanylyltransferase"/>
    <property type="match status" value="1"/>
</dbReference>
<dbReference type="InterPro" id="IPR005835">
    <property type="entry name" value="NTP_transferase_dom"/>
</dbReference>
<comment type="caution">
    <text evidence="2">The sequence shown here is derived from an EMBL/GenBank/DDBJ whole genome shotgun (WGS) entry which is preliminary data.</text>
</comment>
<evidence type="ECO:0000313" key="3">
    <source>
        <dbReference type="Proteomes" id="UP000269352"/>
    </source>
</evidence>
<dbReference type="Gene3D" id="3.90.550.10">
    <property type="entry name" value="Spore Coat Polysaccharide Biosynthesis Protein SpsA, Chain A"/>
    <property type="match status" value="1"/>
</dbReference>
<reference evidence="2 3" key="1">
    <citation type="journal article" date="2019" name="ISME J.">
        <title>Genome analyses of uncultured TG2/ZB3 bacteria in 'Margulisbacteria' specifically attached to ectosymbiotic spirochetes of protists in the termite gut.</title>
        <authorList>
            <person name="Utami Y.D."/>
            <person name="Kuwahara H."/>
            <person name="Igai K."/>
            <person name="Murakami T."/>
            <person name="Sugaya K."/>
            <person name="Morikawa T."/>
            <person name="Nagura Y."/>
            <person name="Yuki M."/>
            <person name="Deevong P."/>
            <person name="Inoue T."/>
            <person name="Kihara K."/>
            <person name="Lo N."/>
            <person name="Yamada A."/>
            <person name="Ohkuma M."/>
            <person name="Hongoh Y."/>
        </authorList>
    </citation>
    <scope>NUCLEOTIDE SEQUENCE [LARGE SCALE GENOMIC DNA]</scope>
    <source>
        <strain evidence="2">NkOx7-01</strain>
    </source>
</reference>
<dbReference type="GO" id="GO:0004475">
    <property type="term" value="F:mannose-1-phosphate guanylyltransferase (GTP) activity"/>
    <property type="evidence" value="ECO:0007669"/>
    <property type="project" value="InterPro"/>
</dbReference>
<keyword evidence="3" id="KW-1185">Reference proteome</keyword>
<dbReference type="Proteomes" id="UP000269352">
    <property type="component" value="Unassembled WGS sequence"/>
</dbReference>
<dbReference type="EMBL" id="BGZN01000002">
    <property type="protein sequence ID" value="GBR72834.1"/>
    <property type="molecule type" value="Genomic_DNA"/>
</dbReference>
<dbReference type="InterPro" id="IPR049577">
    <property type="entry name" value="GMPP_N"/>
</dbReference>
<dbReference type="Pfam" id="PF00483">
    <property type="entry name" value="NTP_transferase"/>
    <property type="match status" value="1"/>
</dbReference>
<dbReference type="InterPro" id="IPR029044">
    <property type="entry name" value="Nucleotide-diphossugar_trans"/>
</dbReference>
<dbReference type="GO" id="GO:0009298">
    <property type="term" value="P:GDP-mannose biosynthetic process"/>
    <property type="evidence" value="ECO:0007669"/>
    <property type="project" value="TreeGrafter"/>
</dbReference>
<evidence type="ECO:0000259" key="1">
    <source>
        <dbReference type="Pfam" id="PF00483"/>
    </source>
</evidence>
<protein>
    <submittedName>
        <fullName evidence="2">Mannose-1-phosphate guanyltransferase</fullName>
    </submittedName>
</protein>
<accession>A0A388T867</accession>
<dbReference type="InterPro" id="IPR051161">
    <property type="entry name" value="Mannose-6P_isomerase_type2"/>
</dbReference>
<dbReference type="PANTHER" id="PTHR46390">
    <property type="entry name" value="MANNOSE-1-PHOSPHATE GUANYLYLTRANSFERASE"/>
    <property type="match status" value="1"/>
</dbReference>
<evidence type="ECO:0000313" key="2">
    <source>
        <dbReference type="EMBL" id="GBR72834.1"/>
    </source>
</evidence>
<dbReference type="PANTHER" id="PTHR46390:SF1">
    <property type="entry name" value="MANNOSE-1-PHOSPHATE GUANYLYLTRANSFERASE"/>
    <property type="match status" value="1"/>
</dbReference>
<organism evidence="2 3">
    <name type="scientific">Termititenax aidoneus</name>
    <dbReference type="NCBI Taxonomy" id="2218524"/>
    <lineage>
        <taxon>Bacteria</taxon>
        <taxon>Bacillati</taxon>
        <taxon>Candidatus Margulisiibacteriota</taxon>
        <taxon>Candidatus Termititenacia</taxon>
        <taxon>Candidatus Termititenacales</taxon>
        <taxon>Candidatus Termititenacaceae</taxon>
        <taxon>Candidatus Termititenax</taxon>
    </lineage>
</organism>
<dbReference type="SUPFAM" id="SSF53448">
    <property type="entry name" value="Nucleotide-diphospho-sugar transferases"/>
    <property type="match status" value="1"/>
</dbReference>
<feature type="non-terminal residue" evidence="2">
    <location>
        <position position="271"/>
    </location>
</feature>